<evidence type="ECO:0000256" key="4">
    <source>
        <dbReference type="ARBA" id="ARBA00022741"/>
    </source>
</evidence>
<feature type="transmembrane region" description="Helical" evidence="8">
    <location>
        <begin position="203"/>
        <end position="222"/>
    </location>
</feature>
<dbReference type="EMBL" id="JBHTAP010000001">
    <property type="protein sequence ID" value="MFC7235841.1"/>
    <property type="molecule type" value="Genomic_DNA"/>
</dbReference>
<dbReference type="GeneID" id="79267539"/>
<name>A0ABD5ZRA5_9EURY</name>
<evidence type="ECO:0000256" key="8">
    <source>
        <dbReference type="SAM" id="Phobius"/>
    </source>
</evidence>
<keyword evidence="5 10" id="KW-0418">Kinase</keyword>
<evidence type="ECO:0000256" key="6">
    <source>
        <dbReference type="ARBA" id="ARBA00022840"/>
    </source>
</evidence>
<feature type="transmembrane region" description="Helical" evidence="8">
    <location>
        <begin position="102"/>
        <end position="126"/>
    </location>
</feature>
<gene>
    <name evidence="10" type="ORF">ACFQJ4_10985</name>
</gene>
<keyword evidence="6" id="KW-0067">ATP-binding</keyword>
<feature type="transmembrane region" description="Helical" evidence="8">
    <location>
        <begin position="146"/>
        <end position="164"/>
    </location>
</feature>
<keyword evidence="3" id="KW-0808">Transferase</keyword>
<dbReference type="SUPFAM" id="SSF47384">
    <property type="entry name" value="Homodimeric domain of signal transducing histidine kinase"/>
    <property type="match status" value="1"/>
</dbReference>
<sequence length="546" mass="58168">MDPLRVGYVALFAATAVLCVAVVPRTRLVAESDTRRGLAALLLVSGVWAAVGAAQVFVDGAALKRDLYTLGLVLGFAGVGAWLSFCSAYAGRDLHRDVRVRAVAVGFYALVVAVKVTNPLHGQYFAATLRTEPFPHLAVTRLPLDWAVTATAYLLAGYGFLLLYRTLRRTDYRSRSLWVIVALAAFPVVPGVASALVDLPLLDLGYEPLGVALFAVGALYFVEEKFLAVRRFGRDQLLDEIDDAVLVLDTEDRLVESNAAARAAFPALADGGGEPLAEVAPTLAGPAGDTGVVTAEVDGGTRHYVRRSNSLAVGAAGVGRVLVLADVTDLERQRRELARQNAQLDDFAAAVDHELRNAVSIVEGHTALARERTDDPDVVEPLETAERATDRMRGVVGDLTTLARYGQTLDDTVPCDVDEAVRRAWERTDTGDMALAVDAEGSVSADPDRLCELFAAVVEFARVTGGTTLRIELDGDELTLTTDGDTVSAERVEAAFDYSAAVPSAAAGMLLPNVRTLAGVHGWTVDIDAGYEDGVRLRIAGVERPA</sequence>
<comment type="caution">
    <text evidence="10">The sequence shown here is derived from an EMBL/GenBank/DDBJ whole genome shotgun (WGS) entry which is preliminary data.</text>
</comment>
<dbReference type="GO" id="GO:0000160">
    <property type="term" value="P:phosphorelay signal transduction system"/>
    <property type="evidence" value="ECO:0007669"/>
    <property type="project" value="UniProtKB-KW"/>
</dbReference>
<evidence type="ECO:0000256" key="5">
    <source>
        <dbReference type="ARBA" id="ARBA00022777"/>
    </source>
</evidence>
<keyword evidence="8" id="KW-1133">Transmembrane helix</keyword>
<dbReference type="GO" id="GO:0005524">
    <property type="term" value="F:ATP binding"/>
    <property type="evidence" value="ECO:0007669"/>
    <property type="project" value="UniProtKB-KW"/>
</dbReference>
<evidence type="ECO:0000256" key="2">
    <source>
        <dbReference type="ARBA" id="ARBA00012438"/>
    </source>
</evidence>
<reference evidence="10 11" key="1">
    <citation type="journal article" date="2019" name="Int. J. Syst. Evol. Microbiol.">
        <title>The Global Catalogue of Microorganisms (GCM) 10K type strain sequencing project: providing services to taxonomists for standard genome sequencing and annotation.</title>
        <authorList>
            <consortium name="The Broad Institute Genomics Platform"/>
            <consortium name="The Broad Institute Genome Sequencing Center for Infectious Disease"/>
            <person name="Wu L."/>
            <person name="Ma J."/>
        </authorList>
    </citation>
    <scope>NUCLEOTIDE SEQUENCE [LARGE SCALE GENOMIC DNA]</scope>
    <source>
        <strain evidence="10 11">DT85</strain>
    </source>
</reference>
<dbReference type="EC" id="2.7.13.3" evidence="2"/>
<keyword evidence="8" id="KW-0472">Membrane</keyword>
<feature type="domain" description="Signal transduction histidine kinase dimerisation/phosphoacceptor" evidence="9">
    <location>
        <begin position="343"/>
        <end position="408"/>
    </location>
</feature>
<dbReference type="Gene3D" id="1.10.287.130">
    <property type="match status" value="1"/>
</dbReference>
<feature type="transmembrane region" description="Helical" evidence="8">
    <location>
        <begin position="38"/>
        <end position="58"/>
    </location>
</feature>
<keyword evidence="11" id="KW-1185">Reference proteome</keyword>
<evidence type="ECO:0000256" key="3">
    <source>
        <dbReference type="ARBA" id="ARBA00022679"/>
    </source>
</evidence>
<organism evidence="10 11">
    <name type="scientific">Halosegnis marinus</name>
    <dbReference type="NCBI Taxonomy" id="3034023"/>
    <lineage>
        <taxon>Archaea</taxon>
        <taxon>Methanobacteriati</taxon>
        <taxon>Methanobacteriota</taxon>
        <taxon>Stenosarchaea group</taxon>
        <taxon>Halobacteria</taxon>
        <taxon>Halobacteriales</taxon>
        <taxon>Natronomonadaceae</taxon>
        <taxon>Halosegnis</taxon>
    </lineage>
</organism>
<keyword evidence="4" id="KW-0547">Nucleotide-binding</keyword>
<dbReference type="AlphaFoldDB" id="A0ABD5ZRA5"/>
<dbReference type="PANTHER" id="PTHR42878">
    <property type="entry name" value="TWO-COMPONENT HISTIDINE KINASE"/>
    <property type="match status" value="1"/>
</dbReference>
<dbReference type="Proteomes" id="UP001596398">
    <property type="component" value="Unassembled WGS sequence"/>
</dbReference>
<comment type="catalytic activity">
    <reaction evidence="1">
        <text>ATP + protein L-histidine = ADP + protein N-phospho-L-histidine.</text>
        <dbReference type="EC" id="2.7.13.3"/>
    </reaction>
</comment>
<dbReference type="Pfam" id="PF16927">
    <property type="entry name" value="HisKA_7TM"/>
    <property type="match status" value="1"/>
</dbReference>
<evidence type="ECO:0000313" key="10">
    <source>
        <dbReference type="EMBL" id="MFC7235841.1"/>
    </source>
</evidence>
<evidence type="ECO:0000259" key="9">
    <source>
        <dbReference type="SMART" id="SM00388"/>
    </source>
</evidence>
<dbReference type="InterPro" id="IPR050351">
    <property type="entry name" value="BphY/WalK/GraS-like"/>
</dbReference>
<protein>
    <recommendedName>
        <fullName evidence="2">histidine kinase</fullName>
        <ecNumber evidence="2">2.7.13.3</ecNumber>
    </recommendedName>
</protein>
<dbReference type="InterPro" id="IPR036097">
    <property type="entry name" value="HisK_dim/P_sf"/>
</dbReference>
<feature type="transmembrane region" description="Helical" evidence="8">
    <location>
        <begin position="70"/>
        <end position="90"/>
    </location>
</feature>
<accession>A0ABD5ZRA5</accession>
<proteinExistence type="predicted"/>
<dbReference type="RefSeq" id="WP_276233982.1">
    <property type="nucleotide sequence ID" value="NZ_CP119802.1"/>
</dbReference>
<dbReference type="InterPro" id="IPR031621">
    <property type="entry name" value="HisKA_7TM"/>
</dbReference>
<dbReference type="PANTHER" id="PTHR42878:SF7">
    <property type="entry name" value="SENSOR HISTIDINE KINASE GLRK"/>
    <property type="match status" value="1"/>
</dbReference>
<feature type="transmembrane region" description="Helical" evidence="8">
    <location>
        <begin position="176"/>
        <end position="197"/>
    </location>
</feature>
<dbReference type="GO" id="GO:0004673">
    <property type="term" value="F:protein histidine kinase activity"/>
    <property type="evidence" value="ECO:0007669"/>
    <property type="project" value="UniProtKB-EC"/>
</dbReference>
<keyword evidence="8" id="KW-0812">Transmembrane</keyword>
<keyword evidence="7" id="KW-0902">Two-component regulatory system</keyword>
<evidence type="ECO:0000256" key="7">
    <source>
        <dbReference type="ARBA" id="ARBA00023012"/>
    </source>
</evidence>
<evidence type="ECO:0000313" key="11">
    <source>
        <dbReference type="Proteomes" id="UP001596398"/>
    </source>
</evidence>
<dbReference type="CDD" id="cd00082">
    <property type="entry name" value="HisKA"/>
    <property type="match status" value="1"/>
</dbReference>
<dbReference type="SMART" id="SM00388">
    <property type="entry name" value="HisKA"/>
    <property type="match status" value="1"/>
</dbReference>
<dbReference type="InterPro" id="IPR003661">
    <property type="entry name" value="HisK_dim/P_dom"/>
</dbReference>
<feature type="transmembrane region" description="Helical" evidence="8">
    <location>
        <begin position="6"/>
        <end position="26"/>
    </location>
</feature>
<evidence type="ECO:0000256" key="1">
    <source>
        <dbReference type="ARBA" id="ARBA00000085"/>
    </source>
</evidence>
<dbReference type="Pfam" id="PF00512">
    <property type="entry name" value="HisKA"/>
    <property type="match status" value="1"/>
</dbReference>